<dbReference type="SUPFAM" id="SSF52058">
    <property type="entry name" value="L domain-like"/>
    <property type="match status" value="1"/>
</dbReference>
<proteinExistence type="predicted"/>
<gene>
    <name evidence="4" type="ORF">GSLYS_00013340001</name>
</gene>
<dbReference type="Proteomes" id="UP001497497">
    <property type="component" value="Unassembled WGS sequence"/>
</dbReference>
<dbReference type="Gene3D" id="3.80.10.10">
    <property type="entry name" value="Ribonuclease Inhibitor"/>
    <property type="match status" value="2"/>
</dbReference>
<dbReference type="PANTHER" id="PTHR46652">
    <property type="entry name" value="LEUCINE-RICH REPEAT AND IQ DOMAIN-CONTAINING PROTEIN 1-RELATED"/>
    <property type="match status" value="1"/>
</dbReference>
<dbReference type="AlphaFoldDB" id="A0AAV2I0W1"/>
<evidence type="ECO:0000313" key="4">
    <source>
        <dbReference type="EMBL" id="CAL1539607.1"/>
    </source>
</evidence>
<dbReference type="SMART" id="SM00369">
    <property type="entry name" value="LRR_TYP"/>
    <property type="match status" value="2"/>
</dbReference>
<dbReference type="PROSITE" id="PS51450">
    <property type="entry name" value="LRR"/>
    <property type="match status" value="4"/>
</dbReference>
<evidence type="ECO:0000256" key="3">
    <source>
        <dbReference type="SAM" id="Coils"/>
    </source>
</evidence>
<dbReference type="InterPro" id="IPR001611">
    <property type="entry name" value="Leu-rich_rpt"/>
</dbReference>
<accession>A0AAV2I0W1</accession>
<dbReference type="EMBL" id="CAXITT010000345">
    <property type="protein sequence ID" value="CAL1539607.1"/>
    <property type="molecule type" value="Genomic_DNA"/>
</dbReference>
<evidence type="ECO:0000313" key="5">
    <source>
        <dbReference type="Proteomes" id="UP001497497"/>
    </source>
</evidence>
<name>A0AAV2I0W1_LYMST</name>
<evidence type="ECO:0000256" key="2">
    <source>
        <dbReference type="ARBA" id="ARBA00022737"/>
    </source>
</evidence>
<dbReference type="InterPro" id="IPR050836">
    <property type="entry name" value="SDS22/Internalin_LRR"/>
</dbReference>
<dbReference type="InterPro" id="IPR003591">
    <property type="entry name" value="Leu-rich_rpt_typical-subtyp"/>
</dbReference>
<feature type="coiled-coil region" evidence="3">
    <location>
        <begin position="297"/>
        <end position="331"/>
    </location>
</feature>
<evidence type="ECO:0000256" key="1">
    <source>
        <dbReference type="ARBA" id="ARBA00022614"/>
    </source>
</evidence>
<dbReference type="SMART" id="SM00365">
    <property type="entry name" value="LRR_SD22"/>
    <property type="match status" value="4"/>
</dbReference>
<keyword evidence="5" id="KW-1185">Reference proteome</keyword>
<dbReference type="InterPro" id="IPR025875">
    <property type="entry name" value="Leu-rich_rpt_4"/>
</dbReference>
<keyword evidence="1" id="KW-0433">Leucine-rich repeat</keyword>
<protein>
    <submittedName>
        <fullName evidence="4">Uncharacterized protein</fullName>
    </submittedName>
</protein>
<keyword evidence="2" id="KW-0677">Repeat</keyword>
<organism evidence="4 5">
    <name type="scientific">Lymnaea stagnalis</name>
    <name type="common">Great pond snail</name>
    <name type="synonym">Helix stagnalis</name>
    <dbReference type="NCBI Taxonomy" id="6523"/>
    <lineage>
        <taxon>Eukaryota</taxon>
        <taxon>Metazoa</taxon>
        <taxon>Spiralia</taxon>
        <taxon>Lophotrochozoa</taxon>
        <taxon>Mollusca</taxon>
        <taxon>Gastropoda</taxon>
        <taxon>Heterobranchia</taxon>
        <taxon>Euthyneura</taxon>
        <taxon>Panpulmonata</taxon>
        <taxon>Hygrophila</taxon>
        <taxon>Lymnaeoidea</taxon>
        <taxon>Lymnaeidae</taxon>
        <taxon>Lymnaea</taxon>
    </lineage>
</organism>
<reference evidence="4 5" key="1">
    <citation type="submission" date="2024-04" db="EMBL/GenBank/DDBJ databases">
        <authorList>
            <consortium name="Genoscope - CEA"/>
            <person name="William W."/>
        </authorList>
    </citation>
    <scope>NUCLEOTIDE SEQUENCE [LARGE SCALE GENOMIC DNA]</scope>
</reference>
<comment type="caution">
    <text evidence="4">The sequence shown here is derived from an EMBL/GenBank/DDBJ whole genome shotgun (WGS) entry which is preliminary data.</text>
</comment>
<dbReference type="Pfam" id="PF12799">
    <property type="entry name" value="LRR_4"/>
    <property type="match status" value="1"/>
</dbReference>
<dbReference type="PANTHER" id="PTHR46652:SF3">
    <property type="entry name" value="LEUCINE-RICH REPEAT-CONTAINING PROTEIN 9"/>
    <property type="match status" value="1"/>
</dbReference>
<dbReference type="InterPro" id="IPR032675">
    <property type="entry name" value="LRR_dom_sf"/>
</dbReference>
<keyword evidence="3" id="KW-0175">Coiled coil</keyword>
<sequence>MNNLLTSSFVEHHITQFPGTLIPEEWGLVTYSVYYQLDLKMCQLKSLDYSFNWGDEKMPVPRVASVLEMPSKIIKFDVSLNELTSLSHDALVPFRNLRSLDASLNQLRHFQGIEVLEHLYTLNLSHNMIKRVDALLNSHSLRELNVSNNHIEDISGIPSLINLLVLNLNYNKLKSLEGVTSFPKLEELLADNNELKDLIPLISCRRIRVISAANNQIQSVDSLLRLISQHKSLQSLNLTGNPVEREHTYQSDILREAKNIVTLDNISVKPMPTVLDDHKRHANNLYTLQDAARQAFEDRIRVARQRMEENVNFLQRRILSIQQEYSDFEKKMKSDLEACLRFLSTLGDVELSTVGRDPIGASFNSLTFQYPYVFQDQHRHRRRDPKSDYSDIKETDEVLRNAFKELVKEKEKYSDL</sequence>